<dbReference type="PANTHER" id="PTHR33930:SF2">
    <property type="entry name" value="BLR3452 PROTEIN"/>
    <property type="match status" value="1"/>
</dbReference>
<name>A0A9X8UKQ9_9FIRM</name>
<protein>
    <submittedName>
        <fullName evidence="2">Alkylhydroperoxidase/carboxymuconolactone decarboxylase family protein YurZ</fullName>
    </submittedName>
</protein>
<proteinExistence type="predicted"/>
<accession>A0A9X8UKQ9</accession>
<dbReference type="GO" id="GO:0051920">
    <property type="term" value="F:peroxiredoxin activity"/>
    <property type="evidence" value="ECO:0007669"/>
    <property type="project" value="InterPro"/>
</dbReference>
<dbReference type="EMBL" id="SLUK01000002">
    <property type="protein sequence ID" value="TCL44587.1"/>
    <property type="molecule type" value="Genomic_DNA"/>
</dbReference>
<evidence type="ECO:0000313" key="2">
    <source>
        <dbReference type="EMBL" id="TCL44587.1"/>
    </source>
</evidence>
<organism evidence="2 3">
    <name type="scientific">Harryflintia acetispora</name>
    <dbReference type="NCBI Taxonomy" id="1849041"/>
    <lineage>
        <taxon>Bacteria</taxon>
        <taxon>Bacillati</taxon>
        <taxon>Bacillota</taxon>
        <taxon>Clostridia</taxon>
        <taxon>Eubacteriales</taxon>
        <taxon>Oscillospiraceae</taxon>
        <taxon>Harryflintia</taxon>
    </lineage>
</organism>
<dbReference type="SUPFAM" id="SSF69118">
    <property type="entry name" value="AhpD-like"/>
    <property type="match status" value="1"/>
</dbReference>
<feature type="domain" description="Carboxymuconolactone decarboxylase-like" evidence="1">
    <location>
        <begin position="17"/>
        <end position="86"/>
    </location>
</feature>
<dbReference type="InterPro" id="IPR003779">
    <property type="entry name" value="CMD-like"/>
</dbReference>
<sequence>MEHVSNDFQVFMDESGEVGKAYMESVMKISSASALGPKVQELCYLSVLAAVGLRSGMDFHVRHAKALGATRDEVKSAILAGLPAVGLVITGSLAPALKAFDEAGEPL</sequence>
<gene>
    <name evidence="2" type="ORF">EDD78_102211</name>
</gene>
<dbReference type="Gene3D" id="1.20.1290.10">
    <property type="entry name" value="AhpD-like"/>
    <property type="match status" value="1"/>
</dbReference>
<dbReference type="Proteomes" id="UP000294682">
    <property type="component" value="Unassembled WGS sequence"/>
</dbReference>
<dbReference type="OrthoDB" id="9154867at2"/>
<keyword evidence="3" id="KW-1185">Reference proteome</keyword>
<dbReference type="InterPro" id="IPR029032">
    <property type="entry name" value="AhpD-like"/>
</dbReference>
<dbReference type="Pfam" id="PF02627">
    <property type="entry name" value="CMD"/>
    <property type="match status" value="1"/>
</dbReference>
<evidence type="ECO:0000313" key="3">
    <source>
        <dbReference type="Proteomes" id="UP000294682"/>
    </source>
</evidence>
<dbReference type="RefSeq" id="WP_079699363.1">
    <property type="nucleotide sequence ID" value="NZ_JADNAH010000119.1"/>
</dbReference>
<dbReference type="PANTHER" id="PTHR33930">
    <property type="entry name" value="ALKYL HYDROPEROXIDE REDUCTASE AHPD"/>
    <property type="match status" value="1"/>
</dbReference>
<reference evidence="2 3" key="1">
    <citation type="submission" date="2019-03" db="EMBL/GenBank/DDBJ databases">
        <title>Genomic Encyclopedia of Type Strains, Phase IV (KMG-IV): sequencing the most valuable type-strain genomes for metagenomic binning, comparative biology and taxonomic classification.</title>
        <authorList>
            <person name="Goeker M."/>
        </authorList>
    </citation>
    <scope>NUCLEOTIDE SEQUENCE [LARGE SCALE GENOMIC DNA]</scope>
    <source>
        <strain evidence="2 3">DSM 100433</strain>
    </source>
</reference>
<dbReference type="AlphaFoldDB" id="A0A9X8UKQ9"/>
<comment type="caution">
    <text evidence="2">The sequence shown here is derived from an EMBL/GenBank/DDBJ whole genome shotgun (WGS) entry which is preliminary data.</text>
</comment>
<evidence type="ECO:0000259" key="1">
    <source>
        <dbReference type="Pfam" id="PF02627"/>
    </source>
</evidence>